<evidence type="ECO:0000313" key="4">
    <source>
        <dbReference type="EMBL" id="GCD92911.1"/>
    </source>
</evidence>
<dbReference type="InterPro" id="IPR002509">
    <property type="entry name" value="NODB_dom"/>
</dbReference>
<dbReference type="InterPro" id="IPR011330">
    <property type="entry name" value="Glyco_hydro/deAcase_b/a-brl"/>
</dbReference>
<keyword evidence="5" id="KW-1185">Reference proteome</keyword>
<feature type="chain" id="PRO_5039542429" evidence="2">
    <location>
        <begin position="30"/>
        <end position="272"/>
    </location>
</feature>
<sequence>MTIGGIRRGDTARAVGTAMALVVTAAALASCAGGADTPARQRVGDTHQAARPVPGTADADPPTDPRPKENAKADPSISRHSEDGGKSVNLTLDDGPDAVWTPRFLDLLKKHNAKAVFCVLGPAAKANPELLGRIVDAGHRLCNHSVHHDTGMDKKPVDYQTQEILDAKNMIDQASGGRRIWYYRAPGGAFTPESRQVAADNGMRPLGWNVDPSDYQRPGVDAIVTRVQQQLAKGPTVLMHDGGGNREQSFQALEKLLAWFDEQGYRYSFPQS</sequence>
<evidence type="ECO:0000313" key="5">
    <source>
        <dbReference type="Proteomes" id="UP000286931"/>
    </source>
</evidence>
<accession>A0A401YE73</accession>
<dbReference type="PROSITE" id="PS51257">
    <property type="entry name" value="PROKAR_LIPOPROTEIN"/>
    <property type="match status" value="1"/>
</dbReference>
<dbReference type="Pfam" id="PF01522">
    <property type="entry name" value="Polysacc_deac_1"/>
    <property type="match status" value="1"/>
</dbReference>
<evidence type="ECO:0000256" key="2">
    <source>
        <dbReference type="SAM" id="SignalP"/>
    </source>
</evidence>
<gene>
    <name evidence="4" type="ORF">EHYA_00554</name>
</gene>
<feature type="region of interest" description="Disordered" evidence="1">
    <location>
        <begin position="35"/>
        <end position="91"/>
    </location>
</feature>
<keyword evidence="4" id="KW-0378">Hydrolase</keyword>
<dbReference type="CDD" id="cd10917">
    <property type="entry name" value="CE4_NodB_like_6s_7s"/>
    <property type="match status" value="1"/>
</dbReference>
<dbReference type="Gene3D" id="3.20.20.370">
    <property type="entry name" value="Glycoside hydrolase/deacetylase"/>
    <property type="match status" value="1"/>
</dbReference>
<dbReference type="GO" id="GO:0016810">
    <property type="term" value="F:hydrolase activity, acting on carbon-nitrogen (but not peptide) bonds"/>
    <property type="evidence" value="ECO:0007669"/>
    <property type="project" value="InterPro"/>
</dbReference>
<comment type="caution">
    <text evidence="4">The sequence shown here is derived from an EMBL/GenBank/DDBJ whole genome shotgun (WGS) entry which is preliminary data.</text>
</comment>
<protein>
    <submittedName>
        <fullName evidence="4">Hydrolase</fullName>
    </submittedName>
</protein>
<dbReference type="PANTHER" id="PTHR10587:SF137">
    <property type="entry name" value="4-DEOXY-4-FORMAMIDO-L-ARABINOSE-PHOSPHOUNDECAPRENOL DEFORMYLASE ARND-RELATED"/>
    <property type="match status" value="1"/>
</dbReference>
<dbReference type="PANTHER" id="PTHR10587">
    <property type="entry name" value="GLYCOSYL TRANSFERASE-RELATED"/>
    <property type="match status" value="1"/>
</dbReference>
<reference evidence="4 5" key="1">
    <citation type="submission" date="2018-12" db="EMBL/GenBank/DDBJ databases">
        <title>Draft genome sequence of Embleya hyalina NBRC 13850T.</title>
        <authorList>
            <person name="Komaki H."/>
            <person name="Hosoyama A."/>
            <person name="Kimura A."/>
            <person name="Ichikawa N."/>
            <person name="Tamura T."/>
        </authorList>
    </citation>
    <scope>NUCLEOTIDE SEQUENCE [LARGE SCALE GENOMIC DNA]</scope>
    <source>
        <strain evidence="4 5">NBRC 13850</strain>
    </source>
</reference>
<organism evidence="4 5">
    <name type="scientific">Embleya hyalina</name>
    <dbReference type="NCBI Taxonomy" id="516124"/>
    <lineage>
        <taxon>Bacteria</taxon>
        <taxon>Bacillati</taxon>
        <taxon>Actinomycetota</taxon>
        <taxon>Actinomycetes</taxon>
        <taxon>Kitasatosporales</taxon>
        <taxon>Streptomycetaceae</taxon>
        <taxon>Embleya</taxon>
    </lineage>
</organism>
<name>A0A401YE73_9ACTN</name>
<feature type="domain" description="NodB homology" evidence="3">
    <location>
        <begin position="86"/>
        <end position="268"/>
    </location>
</feature>
<proteinExistence type="predicted"/>
<dbReference type="InterPro" id="IPR050248">
    <property type="entry name" value="Polysacc_deacetylase_ArnD"/>
</dbReference>
<feature type="compositionally biased region" description="Basic and acidic residues" evidence="1">
    <location>
        <begin position="63"/>
        <end position="85"/>
    </location>
</feature>
<dbReference type="GO" id="GO:0005975">
    <property type="term" value="P:carbohydrate metabolic process"/>
    <property type="evidence" value="ECO:0007669"/>
    <property type="project" value="InterPro"/>
</dbReference>
<dbReference type="SUPFAM" id="SSF88713">
    <property type="entry name" value="Glycoside hydrolase/deacetylase"/>
    <property type="match status" value="1"/>
</dbReference>
<dbReference type="EMBL" id="BIFH01000013">
    <property type="protein sequence ID" value="GCD92911.1"/>
    <property type="molecule type" value="Genomic_DNA"/>
</dbReference>
<keyword evidence="2" id="KW-0732">Signal</keyword>
<evidence type="ECO:0000256" key="1">
    <source>
        <dbReference type="SAM" id="MobiDB-lite"/>
    </source>
</evidence>
<feature type="signal peptide" evidence="2">
    <location>
        <begin position="1"/>
        <end position="29"/>
    </location>
</feature>
<dbReference type="Proteomes" id="UP000286931">
    <property type="component" value="Unassembled WGS sequence"/>
</dbReference>
<dbReference type="AlphaFoldDB" id="A0A401YE73"/>
<dbReference type="PROSITE" id="PS51677">
    <property type="entry name" value="NODB"/>
    <property type="match status" value="1"/>
</dbReference>
<evidence type="ECO:0000259" key="3">
    <source>
        <dbReference type="PROSITE" id="PS51677"/>
    </source>
</evidence>